<keyword evidence="2" id="KW-1185">Reference proteome</keyword>
<evidence type="ECO:0000313" key="2">
    <source>
        <dbReference type="Proteomes" id="UP000785679"/>
    </source>
</evidence>
<organism evidence="1 2">
    <name type="scientific">Halteria grandinella</name>
    <dbReference type="NCBI Taxonomy" id="5974"/>
    <lineage>
        <taxon>Eukaryota</taxon>
        <taxon>Sar</taxon>
        <taxon>Alveolata</taxon>
        <taxon>Ciliophora</taxon>
        <taxon>Intramacronucleata</taxon>
        <taxon>Spirotrichea</taxon>
        <taxon>Stichotrichia</taxon>
        <taxon>Sporadotrichida</taxon>
        <taxon>Halteriidae</taxon>
        <taxon>Halteria</taxon>
    </lineage>
</organism>
<protein>
    <submittedName>
        <fullName evidence="1">Uncharacterized protein</fullName>
    </submittedName>
</protein>
<gene>
    <name evidence="1" type="ORF">FGO68_gene599</name>
</gene>
<dbReference type="EMBL" id="RRYP01013211">
    <property type="protein sequence ID" value="TNV76638.1"/>
    <property type="molecule type" value="Genomic_DNA"/>
</dbReference>
<dbReference type="Proteomes" id="UP000785679">
    <property type="component" value="Unassembled WGS sequence"/>
</dbReference>
<comment type="caution">
    <text evidence="1">The sequence shown here is derived from an EMBL/GenBank/DDBJ whole genome shotgun (WGS) entry which is preliminary data.</text>
</comment>
<reference evidence="1" key="1">
    <citation type="submission" date="2019-06" db="EMBL/GenBank/DDBJ databases">
        <authorList>
            <person name="Zheng W."/>
        </authorList>
    </citation>
    <scope>NUCLEOTIDE SEQUENCE</scope>
    <source>
        <strain evidence="1">QDHG01</strain>
    </source>
</reference>
<name>A0A8J8T037_HALGN</name>
<evidence type="ECO:0000313" key="1">
    <source>
        <dbReference type="EMBL" id="TNV76638.1"/>
    </source>
</evidence>
<dbReference type="AlphaFoldDB" id="A0A8J8T037"/>
<sequence length="128" mass="14449">MEGTEVKIIGIKGNIQASENLTIIDGRLNEDLQISFVIRNQGIALMQLSCSKNLDLNKIMMLSSIQQLFQNAQISQSDGSQEFGKTIKQVNKILCKFANYKRSIQTLLQDLSNYLDTLDQINSLKMHI</sequence>
<proteinExistence type="predicted"/>
<accession>A0A8J8T037</accession>